<keyword evidence="2" id="KW-0238">DNA-binding</keyword>
<dbReference type="InterPro" id="IPR012318">
    <property type="entry name" value="HTH_CRP"/>
</dbReference>
<organism evidence="5 6">
    <name type="scientific">Dehalogenimonas formicexedens</name>
    <dbReference type="NCBI Taxonomy" id="1839801"/>
    <lineage>
        <taxon>Bacteria</taxon>
        <taxon>Bacillati</taxon>
        <taxon>Chloroflexota</taxon>
        <taxon>Dehalococcoidia</taxon>
        <taxon>Dehalococcoidales</taxon>
        <taxon>Dehalococcoidaceae</taxon>
        <taxon>Dehalogenimonas</taxon>
    </lineage>
</organism>
<dbReference type="InterPro" id="IPR050397">
    <property type="entry name" value="Env_Response_Regulators"/>
</dbReference>
<dbReference type="OrthoDB" id="9798104at2"/>
<dbReference type="SUPFAM" id="SSF51206">
    <property type="entry name" value="cAMP-binding domain-like"/>
    <property type="match status" value="1"/>
</dbReference>
<dbReference type="STRING" id="1839801.Dform_00503"/>
<dbReference type="InterPro" id="IPR018490">
    <property type="entry name" value="cNMP-bd_dom_sf"/>
</dbReference>
<keyword evidence="1" id="KW-0805">Transcription regulation</keyword>
<keyword evidence="3" id="KW-0804">Transcription</keyword>
<dbReference type="InterPro" id="IPR036390">
    <property type="entry name" value="WH_DNA-bd_sf"/>
</dbReference>
<evidence type="ECO:0000256" key="2">
    <source>
        <dbReference type="ARBA" id="ARBA00023125"/>
    </source>
</evidence>
<feature type="domain" description="Cyclic nucleotide-binding" evidence="4">
    <location>
        <begin position="12"/>
        <end position="132"/>
    </location>
</feature>
<evidence type="ECO:0000256" key="1">
    <source>
        <dbReference type="ARBA" id="ARBA00023015"/>
    </source>
</evidence>
<evidence type="ECO:0000259" key="4">
    <source>
        <dbReference type="PROSITE" id="PS50042"/>
    </source>
</evidence>
<dbReference type="AlphaFoldDB" id="A0A1P8F5Z3"/>
<dbReference type="InterPro" id="IPR036388">
    <property type="entry name" value="WH-like_DNA-bd_sf"/>
</dbReference>
<gene>
    <name evidence="5" type="ORF">Dform_00503</name>
</gene>
<dbReference type="Gene3D" id="1.10.10.10">
    <property type="entry name" value="Winged helix-like DNA-binding domain superfamily/Winged helix DNA-binding domain"/>
    <property type="match status" value="1"/>
</dbReference>
<dbReference type="SMART" id="SM00100">
    <property type="entry name" value="cNMP"/>
    <property type="match status" value="1"/>
</dbReference>
<evidence type="ECO:0000313" key="5">
    <source>
        <dbReference type="EMBL" id="APV43858.1"/>
    </source>
</evidence>
<dbReference type="Pfam" id="PF13545">
    <property type="entry name" value="HTH_Crp_2"/>
    <property type="match status" value="1"/>
</dbReference>
<evidence type="ECO:0000313" key="6">
    <source>
        <dbReference type="Proteomes" id="UP000185934"/>
    </source>
</evidence>
<dbReference type="InterPro" id="IPR014710">
    <property type="entry name" value="RmlC-like_jellyroll"/>
</dbReference>
<dbReference type="EMBL" id="CP018258">
    <property type="protein sequence ID" value="APV43858.1"/>
    <property type="molecule type" value="Genomic_DNA"/>
</dbReference>
<proteinExistence type="predicted"/>
<dbReference type="Proteomes" id="UP000185934">
    <property type="component" value="Chromosome"/>
</dbReference>
<dbReference type="GO" id="GO:0003700">
    <property type="term" value="F:DNA-binding transcription factor activity"/>
    <property type="evidence" value="ECO:0007669"/>
    <property type="project" value="TreeGrafter"/>
</dbReference>
<dbReference type="GO" id="GO:0016301">
    <property type="term" value="F:kinase activity"/>
    <property type="evidence" value="ECO:0007669"/>
    <property type="project" value="UniProtKB-KW"/>
</dbReference>
<keyword evidence="5" id="KW-0418">Kinase</keyword>
<dbReference type="Pfam" id="PF00027">
    <property type="entry name" value="cNMP_binding"/>
    <property type="match status" value="1"/>
</dbReference>
<dbReference type="InterPro" id="IPR000595">
    <property type="entry name" value="cNMP-bd_dom"/>
</dbReference>
<dbReference type="GO" id="GO:0003677">
    <property type="term" value="F:DNA binding"/>
    <property type="evidence" value="ECO:0007669"/>
    <property type="project" value="UniProtKB-KW"/>
</dbReference>
<dbReference type="RefSeq" id="WP_076003612.1">
    <property type="nucleotide sequence ID" value="NZ_CP018258.1"/>
</dbReference>
<reference evidence="6" key="1">
    <citation type="submission" date="2016-11" db="EMBL/GenBank/DDBJ databases">
        <title>Dehalogenimonas formicexedens sp. nov., a chlorinated alkane respiring bacterium isolated from contaminated groundwater.</title>
        <authorList>
            <person name="Key T.A."/>
            <person name="Bowman K.S."/>
            <person name="Lee I."/>
            <person name="Chun J."/>
            <person name="Albuquerque L."/>
            <person name="da Costa M.S."/>
            <person name="Rainey F.A."/>
            <person name="Moe W.M."/>
        </authorList>
    </citation>
    <scope>NUCLEOTIDE SEQUENCE [LARGE SCALE GENOMIC DNA]</scope>
    <source>
        <strain evidence="6">NSZ-14</strain>
    </source>
</reference>
<dbReference type="PANTHER" id="PTHR24567:SF74">
    <property type="entry name" value="HTH-TYPE TRANSCRIPTIONAL REGULATOR ARCR"/>
    <property type="match status" value="1"/>
</dbReference>
<dbReference type="GO" id="GO:0005829">
    <property type="term" value="C:cytosol"/>
    <property type="evidence" value="ECO:0007669"/>
    <property type="project" value="TreeGrafter"/>
</dbReference>
<protein>
    <submittedName>
        <fullName evidence="5">cAMP-binding domain of CRP or a regulatory subunit of cAMP-dependent protein kinase</fullName>
    </submittedName>
</protein>
<accession>A0A1P8F5Z3</accession>
<dbReference type="KEGG" id="dfo:Dform_00503"/>
<dbReference type="PANTHER" id="PTHR24567">
    <property type="entry name" value="CRP FAMILY TRANSCRIPTIONAL REGULATORY PROTEIN"/>
    <property type="match status" value="1"/>
</dbReference>
<keyword evidence="5" id="KW-0808">Transferase</keyword>
<evidence type="ECO:0000256" key="3">
    <source>
        <dbReference type="ARBA" id="ARBA00023163"/>
    </source>
</evidence>
<sequence length="244" mass="27547">MAYLNCMADMWLFNSLNEAEKDDIRKLFRRPEYLKDECLFNEGEPANSVFIVAKGRIKLFKTSEFGKEIVLGYLTANQLFGEEVLFDDSLRSFAAVAAEDTRLCACYKSDFEGLLATNSQLSLKVIKTMGDKLRRITEQLADVAIYDTRISLSRTLARLATEHGQETLDGMKLNFRLTHDDLGALVGASRVMITNVMRSLKLAGIVKDDIDHRLVISKWFLKEPLAEDPFSPVGSPANCECFQR</sequence>
<name>A0A1P8F5Z3_9CHLR</name>
<dbReference type="SUPFAM" id="SSF46785">
    <property type="entry name" value="Winged helix' DNA-binding domain"/>
    <property type="match status" value="1"/>
</dbReference>
<keyword evidence="6" id="KW-1185">Reference proteome</keyword>
<dbReference type="Gene3D" id="2.60.120.10">
    <property type="entry name" value="Jelly Rolls"/>
    <property type="match status" value="1"/>
</dbReference>
<dbReference type="PROSITE" id="PS50042">
    <property type="entry name" value="CNMP_BINDING_3"/>
    <property type="match status" value="1"/>
</dbReference>
<dbReference type="CDD" id="cd00038">
    <property type="entry name" value="CAP_ED"/>
    <property type="match status" value="1"/>
</dbReference>